<dbReference type="Pfam" id="PF01832">
    <property type="entry name" value="Glucosaminidase"/>
    <property type="match status" value="1"/>
</dbReference>
<feature type="region of interest" description="Disordered" evidence="5">
    <location>
        <begin position="159"/>
        <end position="231"/>
    </location>
</feature>
<feature type="domain" description="LysM" evidence="6">
    <location>
        <begin position="660"/>
        <end position="703"/>
    </location>
</feature>
<sequence>MTKRQYMPLEPKAKLKIRTRFLFVSTGILAGLITMSGTPQAVDAEGLDVDQEKLQELYEQYHQIDTNDTLDSEAEGSLQSDSGRTQEDEEELKFIKKQLIKMIELAGGHEILEQLHNHSLSYDQLDTIFTILLNQQLNTKSEKPVEIEKNINDAVFKKQNKTDSEKRTPLSITTETDLSDDEKLTGDLKEENEKPTKPEDGISTVDGRNSKTQEKGDEVQETETSRVTTTDDLEEPLVYVVKSGDTLGKIAQTYGTTVNTLAALNKISDVNRLSVGHVLAVNEAGKEEARKPQPTKPSDLNNLATPAEFVENISGYAQRVASEQNLYASVMIAQASLESGYGKSSLSAPPNHNLFGIKGTYNGQSVAKRTQEYYKSTGWITIIDDFKKYPSYEESLQDNADLLRRGLRSNGAFYSGTWAENTTSYRDATLWLQGRYATDPTYASKLNRIIEQFDLTRFDIVELNKDSSENNLPDTPENPFEDATTYQVVSGDTLSRIAQKLNTTLRELKTANKLTGDLIFVGQELVVPAGPTGEQSEVGLEKPEHPADHRDKDEDVTEQPDQGEDGPTDVPVEEEKEGAETASTADRYKVVSGDTLSKIAKRFSTTVSQLKQWNRLTGDVIYVGQKLTVSAADNTPEESKKPMADQEQSAEKDQEEQTASFVRVVRGDTLSQIAKRYGTTVAAIQKANKLLSDRIYVGQRLTLPDSAVPDTKPESERPVTEKEGKPETPEVVPPSSDREETSYVVKSGDTLGYIARRFETTVARLKERNGLSSDLIRVRQRLSVPVDKAETAQPEPSKPAEKPVKENSGKTEKEQTTSSATYTVKSGDTLSRIARHFESTVSYLKSVNKLTTDIIFVGQKLTVRESVQEKEEEHAAEKPAESSAPEKNTRLTYQVKAGDTLSRIAKVYKVSVSQLKKWNALTSDIIFVGQNLTVNVPAVEPERTGLVKSESEVKAYTVKAGDTLSHIAKGLNLSVSELKEMNGLKSDLIFVNQRLTV</sequence>
<organism evidence="7 8">
    <name type="scientific">Alkalibacterium subtropicum</name>
    <dbReference type="NCBI Taxonomy" id="753702"/>
    <lineage>
        <taxon>Bacteria</taxon>
        <taxon>Bacillati</taxon>
        <taxon>Bacillota</taxon>
        <taxon>Bacilli</taxon>
        <taxon>Lactobacillales</taxon>
        <taxon>Carnobacteriaceae</taxon>
        <taxon>Alkalibacterium</taxon>
    </lineage>
</organism>
<feature type="domain" description="LysM" evidence="6">
    <location>
        <begin position="820"/>
        <end position="863"/>
    </location>
</feature>
<dbReference type="PANTHER" id="PTHR33734">
    <property type="entry name" value="LYSM DOMAIN-CONTAINING GPI-ANCHORED PROTEIN 2"/>
    <property type="match status" value="1"/>
</dbReference>
<keyword evidence="8" id="KW-1185">Reference proteome</keyword>
<feature type="region of interest" description="Disordered" evidence="5">
    <location>
        <begin position="530"/>
        <end position="585"/>
    </location>
</feature>
<dbReference type="InterPro" id="IPR036779">
    <property type="entry name" value="LysM_dom_sf"/>
</dbReference>
<feature type="region of interest" description="Disordered" evidence="5">
    <location>
        <begin position="868"/>
        <end position="891"/>
    </location>
</feature>
<keyword evidence="3" id="KW-0081">Bacteriolytic enzyme</keyword>
<feature type="domain" description="LysM" evidence="6">
    <location>
        <begin position="741"/>
        <end position="784"/>
    </location>
</feature>
<feature type="domain" description="LysM" evidence="6">
    <location>
        <begin position="484"/>
        <end position="527"/>
    </location>
</feature>
<evidence type="ECO:0000313" key="8">
    <source>
        <dbReference type="Proteomes" id="UP000199612"/>
    </source>
</evidence>
<dbReference type="GO" id="GO:0042742">
    <property type="term" value="P:defense response to bacterium"/>
    <property type="evidence" value="ECO:0007669"/>
    <property type="project" value="UniProtKB-KW"/>
</dbReference>
<dbReference type="PROSITE" id="PS51782">
    <property type="entry name" value="LYSM"/>
    <property type="match status" value="8"/>
</dbReference>
<dbReference type="PRINTS" id="PR01002">
    <property type="entry name" value="FLGFLGJ"/>
</dbReference>
<feature type="domain" description="LysM" evidence="6">
    <location>
        <begin position="237"/>
        <end position="281"/>
    </location>
</feature>
<dbReference type="Gene3D" id="4.10.80.30">
    <property type="entry name" value="DNA polymerase, domain 6"/>
    <property type="match status" value="1"/>
</dbReference>
<accession>A0A1I1GNV9</accession>
<dbReference type="EMBL" id="FOLT01000003">
    <property type="protein sequence ID" value="SFC13314.1"/>
    <property type="molecule type" value="Genomic_DNA"/>
</dbReference>
<feature type="region of interest" description="Disordered" evidence="5">
    <location>
        <begin position="786"/>
        <end position="822"/>
    </location>
</feature>
<evidence type="ECO:0000256" key="2">
    <source>
        <dbReference type="ARBA" id="ARBA00022529"/>
    </source>
</evidence>
<evidence type="ECO:0000259" key="6">
    <source>
        <dbReference type="PROSITE" id="PS51782"/>
    </source>
</evidence>
<feature type="domain" description="LysM" evidence="6">
    <location>
        <begin position="891"/>
        <end position="934"/>
    </location>
</feature>
<dbReference type="OrthoDB" id="2155627at2"/>
<dbReference type="Gene3D" id="1.10.530.10">
    <property type="match status" value="1"/>
</dbReference>
<feature type="compositionally biased region" description="Basic and acidic residues" evidence="5">
    <location>
        <begin position="637"/>
        <end position="652"/>
    </location>
</feature>
<dbReference type="AlphaFoldDB" id="A0A1I1GNV9"/>
<evidence type="ECO:0000313" key="7">
    <source>
        <dbReference type="EMBL" id="SFC13314.1"/>
    </source>
</evidence>
<gene>
    <name evidence="7" type="ORF">SAMN04488102_103169</name>
</gene>
<feature type="compositionally biased region" description="Basic and acidic residues" evidence="5">
    <location>
        <begin position="208"/>
        <end position="218"/>
    </location>
</feature>
<proteinExistence type="inferred from homology"/>
<dbReference type="STRING" id="753702.SAMN04488102_103169"/>
<evidence type="ECO:0000256" key="1">
    <source>
        <dbReference type="ARBA" id="ARBA00010266"/>
    </source>
</evidence>
<dbReference type="Pfam" id="PF01476">
    <property type="entry name" value="LysM"/>
    <property type="match status" value="8"/>
</dbReference>
<dbReference type="SMART" id="SM00047">
    <property type="entry name" value="LYZ2"/>
    <property type="match status" value="1"/>
</dbReference>
<dbReference type="Proteomes" id="UP000199612">
    <property type="component" value="Unassembled WGS sequence"/>
</dbReference>
<dbReference type="RefSeq" id="WP_091529004.1">
    <property type="nucleotide sequence ID" value="NZ_FOLT01000003.1"/>
</dbReference>
<feature type="region of interest" description="Disordered" evidence="5">
    <location>
        <begin position="65"/>
        <end position="88"/>
    </location>
</feature>
<keyword evidence="7" id="KW-0378">Hydrolase</keyword>
<evidence type="ECO:0000256" key="4">
    <source>
        <dbReference type="ARBA" id="ARBA00032108"/>
    </source>
</evidence>
<dbReference type="CDD" id="cd00118">
    <property type="entry name" value="LysM"/>
    <property type="match status" value="8"/>
</dbReference>
<feature type="region of interest" description="Disordered" evidence="5">
    <location>
        <begin position="704"/>
        <end position="743"/>
    </location>
</feature>
<feature type="compositionally biased region" description="Acidic residues" evidence="5">
    <location>
        <begin position="554"/>
        <end position="577"/>
    </location>
</feature>
<feature type="compositionally biased region" description="Basic and acidic residues" evidence="5">
    <location>
        <begin position="868"/>
        <end position="880"/>
    </location>
</feature>
<evidence type="ECO:0000256" key="5">
    <source>
        <dbReference type="SAM" id="MobiDB-lite"/>
    </source>
</evidence>
<dbReference type="GO" id="GO:0008932">
    <property type="term" value="F:lytic endotransglycosylase activity"/>
    <property type="evidence" value="ECO:0007669"/>
    <property type="project" value="TreeGrafter"/>
</dbReference>
<comment type="similarity">
    <text evidence="1">Belongs to the glycosyl hydrolase 73 family.</text>
</comment>
<dbReference type="Gene3D" id="3.10.350.10">
    <property type="entry name" value="LysM domain"/>
    <property type="match status" value="8"/>
</dbReference>
<dbReference type="SUPFAM" id="SSF54106">
    <property type="entry name" value="LysM domain"/>
    <property type="match status" value="8"/>
</dbReference>
<feature type="domain" description="LysM" evidence="6">
    <location>
        <begin position="586"/>
        <end position="629"/>
    </location>
</feature>
<feature type="compositionally biased region" description="Basic and acidic residues" evidence="5">
    <location>
        <begin position="711"/>
        <end position="728"/>
    </location>
</feature>
<dbReference type="GO" id="GO:0031640">
    <property type="term" value="P:killing of cells of another organism"/>
    <property type="evidence" value="ECO:0007669"/>
    <property type="project" value="UniProtKB-KW"/>
</dbReference>
<evidence type="ECO:0000256" key="3">
    <source>
        <dbReference type="ARBA" id="ARBA00022638"/>
    </source>
</evidence>
<feature type="compositionally biased region" description="Basic and acidic residues" evidence="5">
    <location>
        <begin position="798"/>
        <end position="815"/>
    </location>
</feature>
<reference evidence="8" key="1">
    <citation type="submission" date="2016-10" db="EMBL/GenBank/DDBJ databases">
        <authorList>
            <person name="Varghese N."/>
            <person name="Submissions S."/>
        </authorList>
    </citation>
    <scope>NUCLEOTIDE SEQUENCE [LARGE SCALE GENOMIC DNA]</scope>
    <source>
        <strain evidence="8">DSM 23664</strain>
    </source>
</reference>
<name>A0A1I1GNV9_9LACT</name>
<feature type="domain" description="LysM" evidence="6">
    <location>
        <begin position="954"/>
        <end position="997"/>
    </location>
</feature>
<protein>
    <recommendedName>
        <fullName evidence="4">Peptidoglycan hydrolase</fullName>
    </recommendedName>
</protein>
<feature type="compositionally biased region" description="Basic and acidic residues" evidence="5">
    <location>
        <begin position="539"/>
        <end position="553"/>
    </location>
</feature>
<dbReference type="GO" id="GO:0004040">
    <property type="term" value="F:amidase activity"/>
    <property type="evidence" value="ECO:0007669"/>
    <property type="project" value="InterPro"/>
</dbReference>
<dbReference type="PANTHER" id="PTHR33734:SF22">
    <property type="entry name" value="MEMBRANE-BOUND LYTIC MUREIN TRANSGLYCOSYLASE D"/>
    <property type="match status" value="1"/>
</dbReference>
<feature type="compositionally biased region" description="Basic and acidic residues" evidence="5">
    <location>
        <begin position="181"/>
        <end position="200"/>
    </location>
</feature>
<dbReference type="SMART" id="SM00257">
    <property type="entry name" value="LysM"/>
    <property type="match status" value="8"/>
</dbReference>
<dbReference type="InterPro" id="IPR002901">
    <property type="entry name" value="MGlyc_endo_b_GlcNAc-like_dom"/>
</dbReference>
<dbReference type="InterPro" id="IPR018392">
    <property type="entry name" value="LysM"/>
</dbReference>
<keyword evidence="2" id="KW-0929">Antimicrobial</keyword>
<feature type="region of interest" description="Disordered" evidence="5">
    <location>
        <begin position="632"/>
        <end position="658"/>
    </location>
</feature>